<sequence length="59" mass="6262">MTSPGTEPRTVPSGLCLAFGSVWIALTPTRPVFVVATLSSRERIALGANSRTVTSSEWV</sequence>
<comment type="caution">
    <text evidence="1">The sequence shown here is derived from an EMBL/GenBank/DDBJ whole genome shotgun (WGS) entry which is preliminary data.</text>
</comment>
<organism evidence="1 2">
    <name type="scientific">Coprinellus micaceus</name>
    <name type="common">Glistening ink-cap mushroom</name>
    <name type="synonym">Coprinus micaceus</name>
    <dbReference type="NCBI Taxonomy" id="71717"/>
    <lineage>
        <taxon>Eukaryota</taxon>
        <taxon>Fungi</taxon>
        <taxon>Dikarya</taxon>
        <taxon>Basidiomycota</taxon>
        <taxon>Agaricomycotina</taxon>
        <taxon>Agaricomycetes</taxon>
        <taxon>Agaricomycetidae</taxon>
        <taxon>Agaricales</taxon>
        <taxon>Agaricineae</taxon>
        <taxon>Psathyrellaceae</taxon>
        <taxon>Coprinellus</taxon>
    </lineage>
</organism>
<evidence type="ECO:0000313" key="1">
    <source>
        <dbReference type="EMBL" id="TEB29387.1"/>
    </source>
</evidence>
<dbReference type="EMBL" id="QPFP01000027">
    <property type="protein sequence ID" value="TEB29387.1"/>
    <property type="molecule type" value="Genomic_DNA"/>
</dbReference>
<proteinExistence type="predicted"/>
<gene>
    <name evidence="1" type="ORF">FA13DRAFT_1734575</name>
</gene>
<protein>
    <submittedName>
        <fullName evidence="1">Uncharacterized protein</fullName>
    </submittedName>
</protein>
<accession>A0A4Y7T5D8</accession>
<feature type="non-terminal residue" evidence="1">
    <location>
        <position position="59"/>
    </location>
</feature>
<keyword evidence="2" id="KW-1185">Reference proteome</keyword>
<reference evidence="1 2" key="1">
    <citation type="journal article" date="2019" name="Nat. Ecol. Evol.">
        <title>Megaphylogeny resolves global patterns of mushroom evolution.</title>
        <authorList>
            <person name="Varga T."/>
            <person name="Krizsan K."/>
            <person name="Foldi C."/>
            <person name="Dima B."/>
            <person name="Sanchez-Garcia M."/>
            <person name="Sanchez-Ramirez S."/>
            <person name="Szollosi G.J."/>
            <person name="Szarkandi J.G."/>
            <person name="Papp V."/>
            <person name="Albert L."/>
            <person name="Andreopoulos W."/>
            <person name="Angelini C."/>
            <person name="Antonin V."/>
            <person name="Barry K.W."/>
            <person name="Bougher N.L."/>
            <person name="Buchanan P."/>
            <person name="Buyck B."/>
            <person name="Bense V."/>
            <person name="Catcheside P."/>
            <person name="Chovatia M."/>
            <person name="Cooper J."/>
            <person name="Damon W."/>
            <person name="Desjardin D."/>
            <person name="Finy P."/>
            <person name="Geml J."/>
            <person name="Haridas S."/>
            <person name="Hughes K."/>
            <person name="Justo A."/>
            <person name="Karasinski D."/>
            <person name="Kautmanova I."/>
            <person name="Kiss B."/>
            <person name="Kocsube S."/>
            <person name="Kotiranta H."/>
            <person name="LaButti K.M."/>
            <person name="Lechner B.E."/>
            <person name="Liimatainen K."/>
            <person name="Lipzen A."/>
            <person name="Lukacs Z."/>
            <person name="Mihaltcheva S."/>
            <person name="Morgado L.N."/>
            <person name="Niskanen T."/>
            <person name="Noordeloos M.E."/>
            <person name="Ohm R.A."/>
            <person name="Ortiz-Santana B."/>
            <person name="Ovrebo C."/>
            <person name="Racz N."/>
            <person name="Riley R."/>
            <person name="Savchenko A."/>
            <person name="Shiryaev A."/>
            <person name="Soop K."/>
            <person name="Spirin V."/>
            <person name="Szebenyi C."/>
            <person name="Tomsovsky M."/>
            <person name="Tulloss R.E."/>
            <person name="Uehling J."/>
            <person name="Grigoriev I.V."/>
            <person name="Vagvolgyi C."/>
            <person name="Papp T."/>
            <person name="Martin F.M."/>
            <person name="Miettinen O."/>
            <person name="Hibbett D.S."/>
            <person name="Nagy L.G."/>
        </authorList>
    </citation>
    <scope>NUCLEOTIDE SEQUENCE [LARGE SCALE GENOMIC DNA]</scope>
    <source>
        <strain evidence="1 2">FP101781</strain>
    </source>
</reference>
<dbReference type="AlphaFoldDB" id="A0A4Y7T5D8"/>
<dbReference type="Proteomes" id="UP000298030">
    <property type="component" value="Unassembled WGS sequence"/>
</dbReference>
<name>A0A4Y7T5D8_COPMI</name>
<evidence type="ECO:0000313" key="2">
    <source>
        <dbReference type="Proteomes" id="UP000298030"/>
    </source>
</evidence>